<dbReference type="GO" id="GO:0051301">
    <property type="term" value="P:cell division"/>
    <property type="evidence" value="ECO:0007669"/>
    <property type="project" value="UniProtKB-KW"/>
</dbReference>
<feature type="region of interest" description="Disordered" evidence="3">
    <location>
        <begin position="1439"/>
        <end position="1460"/>
    </location>
</feature>
<feature type="compositionally biased region" description="Basic residues" evidence="3">
    <location>
        <begin position="1448"/>
        <end position="1460"/>
    </location>
</feature>
<keyword evidence="6" id="KW-1185">Reference proteome</keyword>
<dbReference type="Proteomes" id="UP000016922">
    <property type="component" value="Unassembled WGS sequence"/>
</dbReference>
<dbReference type="InterPro" id="IPR011993">
    <property type="entry name" value="PH-like_dom_sf"/>
</dbReference>
<dbReference type="RefSeq" id="XP_008087931.1">
    <property type="nucleotide sequence ID" value="XM_008089740.1"/>
</dbReference>
<dbReference type="STRING" id="1116229.S3CYV5"/>
<dbReference type="SUPFAM" id="SSF50729">
    <property type="entry name" value="PH domain-like"/>
    <property type="match status" value="1"/>
</dbReference>
<feature type="compositionally biased region" description="Acidic residues" evidence="3">
    <location>
        <begin position="497"/>
        <end position="506"/>
    </location>
</feature>
<feature type="compositionally biased region" description="Basic and acidic residues" evidence="3">
    <location>
        <begin position="961"/>
        <end position="971"/>
    </location>
</feature>
<dbReference type="InterPro" id="IPR012966">
    <property type="entry name" value="AHD"/>
</dbReference>
<feature type="domain" description="PH" evidence="4">
    <location>
        <begin position="1295"/>
        <end position="1416"/>
    </location>
</feature>
<dbReference type="Pfam" id="PF00169">
    <property type="entry name" value="PH"/>
    <property type="match status" value="1"/>
</dbReference>
<feature type="compositionally biased region" description="Polar residues" evidence="3">
    <location>
        <begin position="39"/>
        <end position="70"/>
    </location>
</feature>
<feature type="compositionally biased region" description="Polar residues" evidence="3">
    <location>
        <begin position="631"/>
        <end position="647"/>
    </location>
</feature>
<keyword evidence="2" id="KW-0131">Cell cycle</keyword>
<feature type="compositionally biased region" description="Acidic residues" evidence="3">
    <location>
        <begin position="306"/>
        <end position="315"/>
    </location>
</feature>
<feature type="compositionally biased region" description="Polar residues" evidence="3">
    <location>
        <begin position="274"/>
        <end position="288"/>
    </location>
</feature>
<keyword evidence="1" id="KW-0132">Cell division</keyword>
<dbReference type="Pfam" id="PF08174">
    <property type="entry name" value="Anillin"/>
    <property type="match status" value="1"/>
</dbReference>
<feature type="compositionally biased region" description="Polar residues" evidence="3">
    <location>
        <begin position="204"/>
        <end position="227"/>
    </location>
</feature>
<feature type="compositionally biased region" description="Polar residues" evidence="3">
    <location>
        <begin position="1125"/>
        <end position="1142"/>
    </location>
</feature>
<feature type="region of interest" description="Disordered" evidence="3">
    <location>
        <begin position="1"/>
        <end position="137"/>
    </location>
</feature>
<feature type="region of interest" description="Disordered" evidence="3">
    <location>
        <begin position="1349"/>
        <end position="1369"/>
    </location>
</feature>
<feature type="compositionally biased region" description="Pro residues" evidence="3">
    <location>
        <begin position="1"/>
        <end position="10"/>
    </location>
</feature>
<feature type="compositionally biased region" description="Basic and acidic residues" evidence="3">
    <location>
        <begin position="326"/>
        <end position="337"/>
    </location>
</feature>
<name>S3CYV5_GLAL2</name>
<feature type="compositionally biased region" description="Basic and acidic residues" evidence="3">
    <location>
        <begin position="663"/>
        <end position="675"/>
    </location>
</feature>
<dbReference type="InterPro" id="IPR001849">
    <property type="entry name" value="PH_domain"/>
</dbReference>
<feature type="compositionally biased region" description="Basic residues" evidence="3">
    <location>
        <begin position="999"/>
        <end position="1009"/>
    </location>
</feature>
<dbReference type="KEGG" id="glz:GLAREA_11597"/>
<feature type="compositionally biased region" description="Basic and acidic residues" evidence="3">
    <location>
        <begin position="454"/>
        <end position="467"/>
    </location>
</feature>
<dbReference type="eggNOG" id="ENOG502REBM">
    <property type="taxonomic scope" value="Eukaryota"/>
</dbReference>
<dbReference type="CDD" id="cd13278">
    <property type="entry name" value="PH_Bud4"/>
    <property type="match status" value="1"/>
</dbReference>
<evidence type="ECO:0000313" key="5">
    <source>
        <dbReference type="EMBL" id="EPE25016.1"/>
    </source>
</evidence>
<dbReference type="GeneID" id="19470638"/>
<feature type="compositionally biased region" description="Basic and acidic residues" evidence="3">
    <location>
        <begin position="742"/>
        <end position="751"/>
    </location>
</feature>
<gene>
    <name evidence="5" type="ORF">GLAREA_11597</name>
</gene>
<protein>
    <submittedName>
        <fullName evidence="5">PH</fullName>
    </submittedName>
</protein>
<sequence length="1460" mass="162029">MASPSQPVPPLRIQKGPSLSPTKLPRPLSELGPTEMRRNSPSFPQPSKKTQLNMDSSPFQTSPFNPSADSSPRLFWQGRDPATPSRFRSENDLYGGRESSPSPTRRSSIERLQKASRVKNSNMFAREQKQEYDPASVPTIERPLAKQLQGNAYGGTGLEGLRSAERAGNFGHKRSESQSSVPLYNPTRSPLKITGVNGFRSPSKDQISPTKSSLSGSKFNGKSSFDSENGVWSAEDSSDEKSLPPGRILHRHAKSVTFDQAPPQINEYEMVTPDISSIGTGSRENSYDSGEEDESELYPMEHSLEPDDSFDASLEDTDKTPVVGPEDWRHTSPENHRNGIMSGRFDDPFDGPEGSPMPDARPSSSMGRPAAVRNDSLNSNGEHRPLPPLPGMNSRGRSGSASSNGQSAAAERATQRGLPSPPPPASFSKSEIQSMNGGKLTLEERLQLMMIQDDESKPKTAAELQRERRLRRGGPRERNSQTPEPERERSQSVPIHEDEDTVDDLPDLGSYQLPPRISRESIMRKVHGQDAFSRDSDYNFSSPMPSSSPERPTALDPDTPLPTTEDSAIMDNDVDNNADDSVIIKPEPEEDDDDVDVYAIPEMYQPTESQMSQYSDEQDIPGEDDAESHYSDPSASTECPQSHSNSGPDDDGPPTPRALTPTKEIEFQDPVKESRTSSLPEFEGFLGKSTDFGLSLASYMDQPPSPPPKDEPLSSIAKTDQAPISPQDERPSEAPSMSQAHEYLRRPETPEQRQFPTSKPEYDGSGWGPEEDEEYESGTPDSVIRHPIDEEQFPPRESPAIPEQVATIKSTVGSKLKTRPSATPSDLQAMREMRRIVSSELPNIPAIPQRHRDRPSPAPEDGYTSAGEMVERHPSFKKKSLTLDIGADLGLSLDKDFDRVIEAQKVAYTSSLSDATCTSNETGQASGSNATIPHEFYANITPRKQRGYLMRQNTKLVVASSDHHSSDDHRGSRSAGNSPVKKERPQSWTVEPWNGQYRKNSKSIPRKKPAPGPVPPMPGQESNAIGLGMVTEEPSLDVSSEEVGERGRLFVKVIGVKDLDLPLPKNEQTWFSLTLDNGVHCVTTAWLELGRNAPIGQEFELVVPNELEFQLTLNAKLVKPPPTRVTESPTKSQKVSKPSTFSRVFASPKKRKELEMRQKEEEKRIAEHHQQEAQAKRLSAQPTAWDLLSPLAAEDGSFGRSYVCLKDHETRCFGRPYIVDVACFNEWATEEATHSSSVKSKRGTTNVQRRAPYKVGKLELQLLFVPKPKGATDDDMPKSMNSCIREMKEAEVATARNWEGPLSQQGGDCPYWRRRYFKLVGSKLTAYHETTRQPRATINLANASKLIDDRRALTQKETSGKGGKRRKSGFAEEEEGYMFVEEGFRIRFNNGEVIDFYADTAADKEGWMKVLDACVGKEGDAKSKWCDLVLKREDSLKRKTELGPSRKEQRHHSRTKSMIV</sequence>
<feature type="compositionally biased region" description="Basic and acidic residues" evidence="3">
    <location>
        <begin position="474"/>
        <end position="490"/>
    </location>
</feature>
<evidence type="ECO:0000256" key="1">
    <source>
        <dbReference type="ARBA" id="ARBA00022618"/>
    </source>
</evidence>
<dbReference type="InterPro" id="IPR052007">
    <property type="entry name" value="Bud4"/>
</dbReference>
<dbReference type="PANTHER" id="PTHR36100:SF1">
    <property type="entry name" value="BUD SITE SELECTION PROTEIN 4"/>
    <property type="match status" value="1"/>
</dbReference>
<dbReference type="PANTHER" id="PTHR36100">
    <property type="entry name" value="BUD SITE SELECTION PROTEIN 4"/>
    <property type="match status" value="1"/>
</dbReference>
<feature type="region of interest" description="Disordered" evidence="3">
    <location>
        <begin position="957"/>
        <end position="1019"/>
    </location>
</feature>
<dbReference type="Gene3D" id="2.30.29.30">
    <property type="entry name" value="Pleckstrin-homology domain (PH domain)/Phosphotyrosine-binding domain (PTB)"/>
    <property type="match status" value="1"/>
</dbReference>
<dbReference type="GO" id="GO:0005525">
    <property type="term" value="F:GTP binding"/>
    <property type="evidence" value="ECO:0007669"/>
    <property type="project" value="TreeGrafter"/>
</dbReference>
<feature type="compositionally biased region" description="Low complexity" evidence="3">
    <location>
        <begin position="541"/>
        <end position="564"/>
    </location>
</feature>
<evidence type="ECO:0000256" key="3">
    <source>
        <dbReference type="SAM" id="MobiDB-lite"/>
    </source>
</evidence>
<evidence type="ECO:0000313" key="6">
    <source>
        <dbReference type="Proteomes" id="UP000016922"/>
    </source>
</evidence>
<feature type="compositionally biased region" description="Low complexity" evidence="3">
    <location>
        <begin position="97"/>
        <end position="106"/>
    </location>
</feature>
<dbReference type="SMART" id="SM00233">
    <property type="entry name" value="PH"/>
    <property type="match status" value="1"/>
</dbReference>
<evidence type="ECO:0000256" key="2">
    <source>
        <dbReference type="ARBA" id="ARBA00023306"/>
    </source>
</evidence>
<feature type="compositionally biased region" description="Polar residues" evidence="3">
    <location>
        <begin position="177"/>
        <end position="188"/>
    </location>
</feature>
<dbReference type="OMA" id="MFAREQK"/>
<reference evidence="5 6" key="1">
    <citation type="journal article" date="2013" name="BMC Genomics">
        <title>Genomics-driven discovery of the pneumocandin biosynthetic gene cluster in the fungus Glarea lozoyensis.</title>
        <authorList>
            <person name="Chen L."/>
            <person name="Yue Q."/>
            <person name="Zhang X."/>
            <person name="Xiang M."/>
            <person name="Wang C."/>
            <person name="Li S."/>
            <person name="Che Y."/>
            <person name="Ortiz-Lopez F.J."/>
            <person name="Bills G.F."/>
            <person name="Liu X."/>
            <person name="An Z."/>
        </authorList>
    </citation>
    <scope>NUCLEOTIDE SEQUENCE [LARGE SCALE GENOMIC DNA]</scope>
    <source>
        <strain evidence="6">ATCC 20868 / MF5171</strain>
    </source>
</reference>
<feature type="region of interest" description="Disordered" evidence="3">
    <location>
        <begin position="165"/>
        <end position="803"/>
    </location>
</feature>
<feature type="compositionally biased region" description="Basic and acidic residues" evidence="3">
    <location>
        <begin position="1152"/>
        <end position="1175"/>
    </location>
</feature>
<feature type="compositionally biased region" description="Acidic residues" evidence="3">
    <location>
        <begin position="616"/>
        <end position="626"/>
    </location>
</feature>
<organism evidence="5 6">
    <name type="scientific">Glarea lozoyensis (strain ATCC 20868 / MF5171)</name>
    <dbReference type="NCBI Taxonomy" id="1116229"/>
    <lineage>
        <taxon>Eukaryota</taxon>
        <taxon>Fungi</taxon>
        <taxon>Dikarya</taxon>
        <taxon>Ascomycota</taxon>
        <taxon>Pezizomycotina</taxon>
        <taxon>Leotiomycetes</taxon>
        <taxon>Helotiales</taxon>
        <taxon>Helotiaceae</taxon>
        <taxon>Glarea</taxon>
    </lineage>
</organism>
<evidence type="ECO:0000259" key="4">
    <source>
        <dbReference type="PROSITE" id="PS50003"/>
    </source>
</evidence>
<dbReference type="EMBL" id="KE145372">
    <property type="protein sequence ID" value="EPE25016.1"/>
    <property type="molecule type" value="Genomic_DNA"/>
</dbReference>
<feature type="compositionally biased region" description="Low complexity" evidence="3">
    <location>
        <begin position="391"/>
        <end position="410"/>
    </location>
</feature>
<proteinExistence type="predicted"/>
<feature type="region of interest" description="Disordered" evidence="3">
    <location>
        <begin position="1121"/>
        <end position="1178"/>
    </location>
</feature>
<accession>S3CYV5</accession>
<dbReference type="PROSITE" id="PS50003">
    <property type="entry name" value="PH_DOMAIN"/>
    <property type="match status" value="1"/>
</dbReference>
<dbReference type="FunFam" id="2.30.29.30:FF:000311">
    <property type="entry name" value="GTP binding protein (Bud4)"/>
    <property type="match status" value="1"/>
</dbReference>
<feature type="compositionally biased region" description="Polar residues" evidence="3">
    <location>
        <begin position="606"/>
        <end position="615"/>
    </location>
</feature>
<dbReference type="HOGENOM" id="CLU_002541_1_0_1"/>
<feature type="region of interest" description="Disordered" evidence="3">
    <location>
        <begin position="846"/>
        <end position="866"/>
    </location>
</feature>
<dbReference type="OrthoDB" id="2123378at2759"/>